<dbReference type="SUPFAM" id="SSF53474">
    <property type="entry name" value="alpha/beta-Hydrolases"/>
    <property type="match status" value="1"/>
</dbReference>
<dbReference type="EMBL" id="JAWHTF010000002">
    <property type="protein sequence ID" value="MDU8885829.1"/>
    <property type="molecule type" value="Genomic_DNA"/>
</dbReference>
<reference evidence="5 6" key="1">
    <citation type="submission" date="2023-10" db="EMBL/GenBank/DDBJ databases">
        <title>Marimonas sp. nov. isolated from tidal mud flat.</title>
        <authorList>
            <person name="Jaincy N.J."/>
            <person name="Srinivasan S."/>
            <person name="Lee S.-S."/>
        </authorList>
    </citation>
    <scope>NUCLEOTIDE SEQUENCE [LARGE SCALE GENOMIC DNA]</scope>
    <source>
        <strain evidence="5 6">MJ-SS3</strain>
    </source>
</reference>
<evidence type="ECO:0000313" key="6">
    <source>
        <dbReference type="Proteomes" id="UP001268651"/>
    </source>
</evidence>
<comment type="caution">
    <text evidence="5">The sequence shown here is derived from an EMBL/GenBank/DDBJ whole genome shotgun (WGS) entry which is preliminary data.</text>
</comment>
<organism evidence="5 6">
    <name type="scientific">Gilvirhabdus luticola</name>
    <dbReference type="NCBI Taxonomy" id="3079858"/>
    <lineage>
        <taxon>Bacteria</taxon>
        <taxon>Pseudomonadati</taxon>
        <taxon>Bacteroidota</taxon>
        <taxon>Flavobacteriia</taxon>
        <taxon>Flavobacteriales</taxon>
        <taxon>Flavobacteriaceae</taxon>
        <taxon>Gilvirhabdus</taxon>
    </lineage>
</organism>
<sequence length="264" mass="29986">MTKTDLLIYSLLSLFLLIYTSVQAQNDTIQQNSVLWSKVEAFTPTIVKLPDNYNSTKEHTLIIGLHGYSGTAEGQLRWLSKPFIEAGFIYATTQAPYPVLHENGKLAYEWFLYDISSPIMLERPASDLEKKAMRTSTENQMGQVIDDLKDKYSVNKIYVAGFSQGGIITYLTGIHHHDKIDGIIIFSSVVDKDWLGNDNIEDGKGVRTLIIQGEHDKLVPIELAENGRDLLIKNGYDVTYKKFNGEHTIPMHLMDFVIDWIKKE</sequence>
<dbReference type="Proteomes" id="UP001268651">
    <property type="component" value="Unassembled WGS sequence"/>
</dbReference>
<feature type="signal peptide" evidence="3">
    <location>
        <begin position="1"/>
        <end position="24"/>
    </location>
</feature>
<evidence type="ECO:0000313" key="5">
    <source>
        <dbReference type="EMBL" id="MDU8885829.1"/>
    </source>
</evidence>
<dbReference type="PANTHER" id="PTHR10655">
    <property type="entry name" value="LYSOPHOSPHOLIPASE-RELATED"/>
    <property type="match status" value="1"/>
</dbReference>
<dbReference type="Gene3D" id="3.40.50.1820">
    <property type="entry name" value="alpha/beta hydrolase"/>
    <property type="match status" value="1"/>
</dbReference>
<dbReference type="InterPro" id="IPR029058">
    <property type="entry name" value="AB_hydrolase_fold"/>
</dbReference>
<gene>
    <name evidence="5" type="ORF">RXV94_06625</name>
</gene>
<evidence type="ECO:0000256" key="2">
    <source>
        <dbReference type="ARBA" id="ARBA00022801"/>
    </source>
</evidence>
<dbReference type="PANTHER" id="PTHR10655:SF17">
    <property type="entry name" value="LYSOPHOSPHOLIPASE-LIKE PROTEIN 1"/>
    <property type="match status" value="1"/>
</dbReference>
<protein>
    <submittedName>
        <fullName evidence="5">Alpha/beta hydrolase</fullName>
    </submittedName>
</protein>
<evidence type="ECO:0000259" key="4">
    <source>
        <dbReference type="Pfam" id="PF02230"/>
    </source>
</evidence>
<proteinExistence type="inferred from homology"/>
<feature type="domain" description="Phospholipase/carboxylesterase/thioesterase" evidence="4">
    <location>
        <begin position="55"/>
        <end position="263"/>
    </location>
</feature>
<dbReference type="Pfam" id="PF02230">
    <property type="entry name" value="Abhydrolase_2"/>
    <property type="match status" value="1"/>
</dbReference>
<dbReference type="RefSeq" id="WP_316661751.1">
    <property type="nucleotide sequence ID" value="NZ_JAWHTF010000002.1"/>
</dbReference>
<evidence type="ECO:0000256" key="1">
    <source>
        <dbReference type="ARBA" id="ARBA00006499"/>
    </source>
</evidence>
<feature type="chain" id="PRO_5045567851" evidence="3">
    <location>
        <begin position="25"/>
        <end position="264"/>
    </location>
</feature>
<evidence type="ECO:0000256" key="3">
    <source>
        <dbReference type="SAM" id="SignalP"/>
    </source>
</evidence>
<keyword evidence="2 5" id="KW-0378">Hydrolase</keyword>
<keyword evidence="6" id="KW-1185">Reference proteome</keyword>
<name>A0ABU3U5Z4_9FLAO</name>
<comment type="similarity">
    <text evidence="1">Belongs to the AB hydrolase superfamily. AB hydrolase 2 family.</text>
</comment>
<dbReference type="InterPro" id="IPR003140">
    <property type="entry name" value="PLipase/COase/thioEstase"/>
</dbReference>
<accession>A0ABU3U5Z4</accession>
<keyword evidence="3" id="KW-0732">Signal</keyword>
<dbReference type="GO" id="GO:0016787">
    <property type="term" value="F:hydrolase activity"/>
    <property type="evidence" value="ECO:0007669"/>
    <property type="project" value="UniProtKB-KW"/>
</dbReference>
<dbReference type="InterPro" id="IPR050565">
    <property type="entry name" value="LYPA1-2/EST-like"/>
</dbReference>